<keyword evidence="2" id="KW-0418">Kinase</keyword>
<name>A0A2P2NZF5_RHIMU</name>
<dbReference type="EMBL" id="GGEC01067376">
    <property type="protein sequence ID" value="MBX47860.1"/>
    <property type="molecule type" value="Transcribed_RNA"/>
</dbReference>
<dbReference type="GO" id="GO:0016301">
    <property type="term" value="F:kinase activity"/>
    <property type="evidence" value="ECO:0007669"/>
    <property type="project" value="UniProtKB-KW"/>
</dbReference>
<keyword evidence="2" id="KW-0808">Transferase</keyword>
<accession>A0A2P2NZF5</accession>
<organism evidence="2">
    <name type="scientific">Rhizophora mucronata</name>
    <name type="common">Asiatic mangrove</name>
    <dbReference type="NCBI Taxonomy" id="61149"/>
    <lineage>
        <taxon>Eukaryota</taxon>
        <taxon>Viridiplantae</taxon>
        <taxon>Streptophyta</taxon>
        <taxon>Embryophyta</taxon>
        <taxon>Tracheophyta</taxon>
        <taxon>Spermatophyta</taxon>
        <taxon>Magnoliopsida</taxon>
        <taxon>eudicotyledons</taxon>
        <taxon>Gunneridae</taxon>
        <taxon>Pentapetalae</taxon>
        <taxon>rosids</taxon>
        <taxon>fabids</taxon>
        <taxon>Malpighiales</taxon>
        <taxon>Rhizophoraceae</taxon>
        <taxon>Rhizophora</taxon>
    </lineage>
</organism>
<evidence type="ECO:0000256" key="1">
    <source>
        <dbReference type="SAM" id="MobiDB-lite"/>
    </source>
</evidence>
<evidence type="ECO:0000313" key="2">
    <source>
        <dbReference type="EMBL" id="MBX47860.1"/>
    </source>
</evidence>
<sequence length="152" mass="16348">MSPSTYRVPSVKHLLSSLIIHVTKGCHLVFPVMLIRMPSPLTGLLLAGRSMKQAGSLEIPAKDVQKHLKFTLPESGMLELSAESEATCKRSSAATMASKNNLQKASRAPVRSKDSKDPTVSKIVPCHEQNAGSAKKGNILPMIGSTTLAFPW</sequence>
<proteinExistence type="predicted"/>
<dbReference type="AlphaFoldDB" id="A0A2P2NZF5"/>
<feature type="compositionally biased region" description="Polar residues" evidence="1">
    <location>
        <begin position="91"/>
        <end position="104"/>
    </location>
</feature>
<protein>
    <submittedName>
        <fullName evidence="2">Serine/threonine-protein kinase ATR</fullName>
    </submittedName>
</protein>
<feature type="region of interest" description="Disordered" evidence="1">
    <location>
        <begin position="91"/>
        <end position="120"/>
    </location>
</feature>
<reference evidence="2" key="1">
    <citation type="submission" date="2018-02" db="EMBL/GenBank/DDBJ databases">
        <title>Rhizophora mucronata_Transcriptome.</title>
        <authorList>
            <person name="Meera S.P."/>
            <person name="Sreeshan A."/>
            <person name="Augustine A."/>
        </authorList>
    </citation>
    <scope>NUCLEOTIDE SEQUENCE</scope>
    <source>
        <tissue evidence="2">Leaf</tissue>
    </source>
</reference>